<feature type="region of interest" description="Disordered" evidence="8">
    <location>
        <begin position="804"/>
        <end position="832"/>
    </location>
</feature>
<name>A0AAV2TF42_CALDB</name>
<feature type="compositionally biased region" description="Polar residues" evidence="8">
    <location>
        <begin position="1029"/>
        <end position="1038"/>
    </location>
</feature>
<feature type="domain" description="Enhancer of mRNA-decapping protein 4 C-terminal" evidence="10">
    <location>
        <begin position="1381"/>
        <end position="1490"/>
    </location>
</feature>
<dbReference type="InterPro" id="IPR044938">
    <property type="entry name" value="EDC4_C_sf"/>
</dbReference>
<dbReference type="Gene3D" id="1.10.220.100">
    <property type="entry name" value="conserved c-terminal region of ge- 1"/>
    <property type="match status" value="1"/>
</dbReference>
<evidence type="ECO:0000256" key="7">
    <source>
        <dbReference type="PROSITE-ProRule" id="PRU00221"/>
    </source>
</evidence>
<keyword evidence="6" id="KW-0175">Coiled coil</keyword>
<dbReference type="InterPro" id="IPR045152">
    <property type="entry name" value="EDC4-like"/>
</dbReference>
<comment type="subcellular location">
    <subcellularLocation>
        <location evidence="1">Cytoplasm</location>
        <location evidence="1">P-body</location>
    </subcellularLocation>
</comment>
<comment type="similarity">
    <text evidence="2">Belongs to the WD repeat EDC4 family.</text>
</comment>
<evidence type="ECO:0000256" key="4">
    <source>
        <dbReference type="ARBA" id="ARBA00022574"/>
    </source>
</evidence>
<keyword evidence="4 7" id="KW-0853">WD repeat</keyword>
<feature type="region of interest" description="Disordered" evidence="8">
    <location>
        <begin position="749"/>
        <end position="781"/>
    </location>
</feature>
<evidence type="ECO:0000256" key="3">
    <source>
        <dbReference type="ARBA" id="ARBA00022490"/>
    </source>
</evidence>
<feature type="compositionally biased region" description="Polar residues" evidence="8">
    <location>
        <begin position="605"/>
        <end position="622"/>
    </location>
</feature>
<comment type="caution">
    <text evidence="11">The sequence shown here is derived from an EMBL/GenBank/DDBJ whole genome shotgun (WGS) entry which is preliminary data.</text>
</comment>
<dbReference type="Gene3D" id="2.130.10.10">
    <property type="entry name" value="YVTN repeat-like/Quinoprotein amine dehydrogenase"/>
    <property type="match status" value="1"/>
</dbReference>
<reference evidence="11" key="1">
    <citation type="submission" date="2024-06" db="EMBL/GenBank/DDBJ databases">
        <authorList>
            <person name="Liu X."/>
            <person name="Lenzi L."/>
            <person name="Haldenby T S."/>
            <person name="Uol C."/>
        </authorList>
    </citation>
    <scope>NUCLEOTIDE SEQUENCE</scope>
</reference>
<dbReference type="SUPFAM" id="SSF50978">
    <property type="entry name" value="WD40 repeat-like"/>
    <property type="match status" value="1"/>
</dbReference>
<evidence type="ECO:0000313" key="12">
    <source>
        <dbReference type="Proteomes" id="UP001497525"/>
    </source>
</evidence>
<proteinExistence type="inferred from homology"/>
<dbReference type="GO" id="GO:0031087">
    <property type="term" value="P:deadenylation-independent decapping of nuclear-transcribed mRNA"/>
    <property type="evidence" value="ECO:0007669"/>
    <property type="project" value="InterPro"/>
</dbReference>
<gene>
    <name evidence="11" type="ORF">CDAUBV1_LOCUS7319</name>
</gene>
<sequence>MATEKLFLLGDDDKNTVEIRGTVSEIYPSPGSACTCKNPIASNKIKIKPAVKFFWEYQYYIGKLICRHRFSPLLAYCVDNKNPTAGKSGSSSSMVRIRNTETTQRLLLKSFCGRLVTMEFAMKTEPTLAVLDSSQTLHVFEIEPESGSEELLSAKLLLVLKPDNAPSPTESQSLSWCPWSPNSELAVPVRNSSSVLSPAHDPSMLLAISYENKAEVIDVALASKLLREQYPECSPTERDKSETRAGVTSGWKHEQLVSALGDKPATQLCYTWMQNHSANITGVAISRDASCMASGGLDGKVFIYALIGKKDDTNANQSVPIHVFSPHDGLPVYGLIFIDDGPGANLSRTWSHLITGAQYNRELRVWQCTNWNSVQTIRFCSDGGQRSTSDANDVDSSGLATNAKTSIVMSLDWSSSLLVASDITRRVFYVLELVWRASPSLSSAAGDVPGAPSTVRIASISEFLLTTPCILFALGDCERKNDLQPDPLSTALYPNVHSFDQIKLEIHSINTWHLLDGTLAFELPHWSEDEPRDNVETCEPPHAAALPLPIQSPGTSVSDLSDLTRVSSNFTSSSLTPFQSHDISDLPCDFSTRLLRCRTRKSEMQHASQIDQAANERTSTESGCDKAQQQDEGQSVSEREDSPTPACKSQEESAHVTDSADEMPPCRPSDFAARPMSSPEPLVDQPHPVSYTEAPEIDRLADILPNTFTGPESHGDEPKTGTDSFACLAATILGEGDNKLFGAAACPDAGTGTATDRLADRIPGGAGLEGSLPQEDDNSDEMHPDLIFLENLAPNVIELLSTGAKQATAPTPDLTKSPKVTNAGDSTTTPSAPVLADLTEIPLSPVVEKLSDDNRDSQLEAKVNIKPNESESTVPSTIDLRQQVDFHLNALDTSSLNDAAVRLMGMKSNRSEANWSTMSTYSSSPPSIAHDRVTMAGVSSSELEQVQLPDRSEDGETVMEMLKFLVTESERRSNQMKLVLDKLQKTEKHIETITKKQSDLLKQFNSMRATSQLVGVGRDTQSVDKITEAQKTSETPVKSSGAKEKSTKKAGTPEDTKIPAWGKQILSQVRSQQGDFARRFANLESLVNTANSNANELKLICRSAPPPKLPMPFPNESSRIDQLPRLTSELIRPIVQFEIQNAFTNNALNLVAPLQDTLLRAIKEGLSALPTALAENISRLLREKNFATQIAKNLSSGLTNDLSSAYRDALHRVFVPALEKNLNRLFQELNSVFHHGTEQYLQQLGNRINPIPDSSALASSIVNHLAPKIKELVSSFVCSPDLLDKQLSETSKSSHISRIQSAGTMYTTNSDFPAIQSPSTKSAGKIRTVCSSKSLSERADSRVPSTSNPSAAVVEPPASKPENSLLNKKEEFARLLGQAQALIRADRLVEALELALISTNQALVLDVCNDVDPAKLFGSGKYKIGQNVILSLIHQLSCGDMSVQIDLKLSYLQEAVLSLDKNDPTTVEHGPRIVNLLSRRLETFLNNATNGAIPGLPKPNPSLQCRINKLNRSAKLMFHSDPAK</sequence>
<dbReference type="InterPro" id="IPR049404">
    <property type="entry name" value="EDC4_C"/>
</dbReference>
<feature type="region of interest" description="Disordered" evidence="8">
    <location>
        <begin position="1026"/>
        <end position="1057"/>
    </location>
</feature>
<evidence type="ECO:0000256" key="8">
    <source>
        <dbReference type="SAM" id="MobiDB-lite"/>
    </source>
</evidence>
<accession>A0AAV2TF42</accession>
<keyword evidence="3" id="KW-0963">Cytoplasm</keyword>
<organism evidence="11 12">
    <name type="scientific">Calicophoron daubneyi</name>
    <name type="common">Rumen fluke</name>
    <name type="synonym">Paramphistomum daubneyi</name>
    <dbReference type="NCBI Taxonomy" id="300641"/>
    <lineage>
        <taxon>Eukaryota</taxon>
        <taxon>Metazoa</taxon>
        <taxon>Spiralia</taxon>
        <taxon>Lophotrochozoa</taxon>
        <taxon>Platyhelminthes</taxon>
        <taxon>Trematoda</taxon>
        <taxon>Digenea</taxon>
        <taxon>Plagiorchiida</taxon>
        <taxon>Pronocephalata</taxon>
        <taxon>Paramphistomoidea</taxon>
        <taxon>Paramphistomidae</taxon>
        <taxon>Calicophoron</taxon>
    </lineage>
</organism>
<dbReference type="InterPro" id="IPR032401">
    <property type="entry name" value="EDC4_WD40"/>
</dbReference>
<evidence type="ECO:0000313" key="11">
    <source>
        <dbReference type="EMBL" id="CAL5134092.1"/>
    </source>
</evidence>
<feature type="domain" description="Enhancer of mRNA-decapping protein 4 WD40 repeat region" evidence="9">
    <location>
        <begin position="270"/>
        <end position="433"/>
    </location>
</feature>
<dbReference type="Pfam" id="PF21289">
    <property type="entry name" value="EDC4_C"/>
    <property type="match status" value="1"/>
</dbReference>
<feature type="region of interest" description="Disordered" evidence="8">
    <location>
        <begin position="1334"/>
        <end position="1363"/>
    </location>
</feature>
<feature type="compositionally biased region" description="Polar residues" evidence="8">
    <location>
        <begin position="818"/>
        <end position="831"/>
    </location>
</feature>
<dbReference type="InterPro" id="IPR001680">
    <property type="entry name" value="WD40_rpt"/>
</dbReference>
<keyword evidence="5" id="KW-0677">Repeat</keyword>
<feature type="repeat" description="WD" evidence="7">
    <location>
        <begin position="273"/>
        <end position="304"/>
    </location>
</feature>
<evidence type="ECO:0000259" key="9">
    <source>
        <dbReference type="Pfam" id="PF16529"/>
    </source>
</evidence>
<dbReference type="InterPro" id="IPR036322">
    <property type="entry name" value="WD40_repeat_dom_sf"/>
</dbReference>
<feature type="region of interest" description="Disordered" evidence="8">
    <location>
        <begin position="603"/>
        <end position="689"/>
    </location>
</feature>
<evidence type="ECO:0000256" key="5">
    <source>
        <dbReference type="ARBA" id="ARBA00022737"/>
    </source>
</evidence>
<dbReference type="InterPro" id="IPR015943">
    <property type="entry name" value="WD40/YVTN_repeat-like_dom_sf"/>
</dbReference>
<evidence type="ECO:0000256" key="6">
    <source>
        <dbReference type="ARBA" id="ARBA00023054"/>
    </source>
</evidence>
<dbReference type="PANTHER" id="PTHR15598:SF5">
    <property type="entry name" value="ENHANCER OF MRNA-DECAPPING PROTEIN 4"/>
    <property type="match status" value="1"/>
</dbReference>
<evidence type="ECO:0000256" key="2">
    <source>
        <dbReference type="ARBA" id="ARBA00009639"/>
    </source>
</evidence>
<evidence type="ECO:0000259" key="10">
    <source>
        <dbReference type="Pfam" id="PF21289"/>
    </source>
</evidence>
<feature type="domain" description="Enhancer of mRNA-decapping protein 4 WD40 repeat region" evidence="9">
    <location>
        <begin position="42"/>
        <end position="221"/>
    </location>
</feature>
<protein>
    <recommendedName>
        <fullName evidence="13">Enhancer of mRNA-decapping protein 4</fullName>
    </recommendedName>
</protein>
<dbReference type="GO" id="GO:0000932">
    <property type="term" value="C:P-body"/>
    <property type="evidence" value="ECO:0007669"/>
    <property type="project" value="UniProtKB-SubCell"/>
</dbReference>
<dbReference type="EMBL" id="CAXLJL010000179">
    <property type="protein sequence ID" value="CAL5134092.1"/>
    <property type="molecule type" value="Genomic_DNA"/>
</dbReference>
<evidence type="ECO:0008006" key="13">
    <source>
        <dbReference type="Google" id="ProtNLM"/>
    </source>
</evidence>
<dbReference type="PROSITE" id="PS50082">
    <property type="entry name" value="WD_REPEATS_2"/>
    <property type="match status" value="1"/>
</dbReference>
<dbReference type="SMART" id="SM00320">
    <property type="entry name" value="WD40"/>
    <property type="match status" value="2"/>
</dbReference>
<dbReference type="Pfam" id="PF16529">
    <property type="entry name" value="Ge1_WD40"/>
    <property type="match status" value="2"/>
</dbReference>
<dbReference type="PANTHER" id="PTHR15598">
    <property type="entry name" value="ENHANCER OF MRNA-DECAPPING PROTEIN 4"/>
    <property type="match status" value="1"/>
</dbReference>
<dbReference type="Proteomes" id="UP001497525">
    <property type="component" value="Unassembled WGS sequence"/>
</dbReference>
<evidence type="ECO:0000256" key="1">
    <source>
        <dbReference type="ARBA" id="ARBA00004201"/>
    </source>
</evidence>
<feature type="compositionally biased region" description="Basic and acidic residues" evidence="8">
    <location>
        <begin position="1041"/>
        <end position="1057"/>
    </location>
</feature>